<keyword evidence="2" id="KW-1185">Reference proteome</keyword>
<dbReference type="EnsemblPlants" id="AET1Gv20514800.16">
    <property type="protein sequence ID" value="AET1Gv20514800.16"/>
    <property type="gene ID" value="AET1Gv20514800"/>
</dbReference>
<name>A0A452YRW0_AEGTS</name>
<reference evidence="1" key="3">
    <citation type="journal article" date="2017" name="Nature">
        <title>Genome sequence of the progenitor of the wheat D genome Aegilops tauschii.</title>
        <authorList>
            <person name="Luo M.C."/>
            <person name="Gu Y.Q."/>
            <person name="Puiu D."/>
            <person name="Wang H."/>
            <person name="Twardziok S.O."/>
            <person name="Deal K.R."/>
            <person name="Huo N."/>
            <person name="Zhu T."/>
            <person name="Wang L."/>
            <person name="Wang Y."/>
            <person name="McGuire P.E."/>
            <person name="Liu S."/>
            <person name="Long H."/>
            <person name="Ramasamy R.K."/>
            <person name="Rodriguez J.C."/>
            <person name="Van S.L."/>
            <person name="Yuan L."/>
            <person name="Wang Z."/>
            <person name="Xia Z."/>
            <person name="Xiao L."/>
            <person name="Anderson O.D."/>
            <person name="Ouyang S."/>
            <person name="Liang Y."/>
            <person name="Zimin A.V."/>
            <person name="Pertea G."/>
            <person name="Qi P."/>
            <person name="Bennetzen J.L."/>
            <person name="Dai X."/>
            <person name="Dawson M.W."/>
            <person name="Muller H.G."/>
            <person name="Kugler K."/>
            <person name="Rivarola-Duarte L."/>
            <person name="Spannagl M."/>
            <person name="Mayer K.F.X."/>
            <person name="Lu F.H."/>
            <person name="Bevan M.W."/>
            <person name="Leroy P."/>
            <person name="Li P."/>
            <person name="You F.M."/>
            <person name="Sun Q."/>
            <person name="Liu Z."/>
            <person name="Lyons E."/>
            <person name="Wicker T."/>
            <person name="Salzberg S.L."/>
            <person name="Devos K.M."/>
            <person name="Dvorak J."/>
        </authorList>
    </citation>
    <scope>NUCLEOTIDE SEQUENCE [LARGE SCALE GENOMIC DNA]</scope>
    <source>
        <strain evidence="1">cv. AL8/78</strain>
    </source>
</reference>
<reference evidence="2" key="2">
    <citation type="journal article" date="2017" name="Nat. Plants">
        <title>The Aegilops tauschii genome reveals multiple impacts of transposons.</title>
        <authorList>
            <person name="Zhao G."/>
            <person name="Zou C."/>
            <person name="Li K."/>
            <person name="Wang K."/>
            <person name="Li T."/>
            <person name="Gao L."/>
            <person name="Zhang X."/>
            <person name="Wang H."/>
            <person name="Yang Z."/>
            <person name="Liu X."/>
            <person name="Jiang W."/>
            <person name="Mao L."/>
            <person name="Kong X."/>
            <person name="Jiao Y."/>
            <person name="Jia J."/>
        </authorList>
    </citation>
    <scope>NUCLEOTIDE SEQUENCE [LARGE SCALE GENOMIC DNA]</scope>
    <source>
        <strain evidence="2">cv. AL8/78</strain>
    </source>
</reference>
<dbReference type="Gene3D" id="3.60.10.10">
    <property type="entry name" value="Endonuclease/exonuclease/phosphatase"/>
    <property type="match status" value="1"/>
</dbReference>
<dbReference type="AlphaFoldDB" id="A0A452YRW0"/>
<reference evidence="2" key="1">
    <citation type="journal article" date="2014" name="Science">
        <title>Ancient hybridizations among the ancestral genomes of bread wheat.</title>
        <authorList>
            <consortium name="International Wheat Genome Sequencing Consortium,"/>
            <person name="Marcussen T."/>
            <person name="Sandve S.R."/>
            <person name="Heier L."/>
            <person name="Spannagl M."/>
            <person name="Pfeifer M."/>
            <person name="Jakobsen K.S."/>
            <person name="Wulff B.B."/>
            <person name="Steuernagel B."/>
            <person name="Mayer K.F."/>
            <person name="Olsen O.A."/>
        </authorList>
    </citation>
    <scope>NUCLEOTIDE SEQUENCE [LARGE SCALE GENOMIC DNA]</scope>
    <source>
        <strain evidence="2">cv. AL8/78</strain>
    </source>
</reference>
<dbReference type="Proteomes" id="UP000015105">
    <property type="component" value="Chromosome 1D"/>
</dbReference>
<organism evidence="1 2">
    <name type="scientific">Aegilops tauschii subsp. strangulata</name>
    <name type="common">Goatgrass</name>
    <dbReference type="NCBI Taxonomy" id="200361"/>
    <lineage>
        <taxon>Eukaryota</taxon>
        <taxon>Viridiplantae</taxon>
        <taxon>Streptophyta</taxon>
        <taxon>Embryophyta</taxon>
        <taxon>Tracheophyta</taxon>
        <taxon>Spermatophyta</taxon>
        <taxon>Magnoliopsida</taxon>
        <taxon>Liliopsida</taxon>
        <taxon>Poales</taxon>
        <taxon>Poaceae</taxon>
        <taxon>BOP clade</taxon>
        <taxon>Pooideae</taxon>
        <taxon>Triticodae</taxon>
        <taxon>Triticeae</taxon>
        <taxon>Triticinae</taxon>
        <taxon>Aegilops</taxon>
    </lineage>
</organism>
<dbReference type="SUPFAM" id="SSF56219">
    <property type="entry name" value="DNase I-like"/>
    <property type="match status" value="1"/>
</dbReference>
<accession>A0A452YRW0</accession>
<proteinExistence type="predicted"/>
<dbReference type="PANTHER" id="PTHR33710">
    <property type="entry name" value="BNAC02G09200D PROTEIN"/>
    <property type="match status" value="1"/>
</dbReference>
<evidence type="ECO:0008006" key="3">
    <source>
        <dbReference type="Google" id="ProtNLM"/>
    </source>
</evidence>
<sequence length="143" mass="16475">MVRISKINVCFEATSVYGLTVCTYKDAFFAELISHKPLPGVAWLASGDFNQIYRARDKNKRNINRSRINWFRAALQSCELKEIHLQNRRFAWSNERVNPTLCKLDSFCNVEWDTTSDTHVLHALSSSLSDHCRLLLADDKGPR</sequence>
<dbReference type="InterPro" id="IPR036691">
    <property type="entry name" value="Endo/exonu/phosph_ase_sf"/>
</dbReference>
<evidence type="ECO:0000313" key="2">
    <source>
        <dbReference type="Proteomes" id="UP000015105"/>
    </source>
</evidence>
<reference evidence="1" key="4">
    <citation type="submission" date="2019-03" db="UniProtKB">
        <authorList>
            <consortium name="EnsemblPlants"/>
        </authorList>
    </citation>
    <scope>IDENTIFICATION</scope>
</reference>
<dbReference type="Gramene" id="AET1Gv20514800.16">
    <property type="protein sequence ID" value="AET1Gv20514800.16"/>
    <property type="gene ID" value="AET1Gv20514800"/>
</dbReference>
<dbReference type="PANTHER" id="PTHR33710:SF48">
    <property type="entry name" value="OS02G0307075 PROTEIN"/>
    <property type="match status" value="1"/>
</dbReference>
<reference evidence="1" key="5">
    <citation type="journal article" date="2021" name="G3 (Bethesda)">
        <title>Aegilops tauschii genome assembly Aet v5.0 features greater sequence contiguity and improved annotation.</title>
        <authorList>
            <person name="Wang L."/>
            <person name="Zhu T."/>
            <person name="Rodriguez J.C."/>
            <person name="Deal K.R."/>
            <person name="Dubcovsky J."/>
            <person name="McGuire P.E."/>
            <person name="Lux T."/>
            <person name="Spannagl M."/>
            <person name="Mayer K.F.X."/>
            <person name="Baldrich P."/>
            <person name="Meyers B.C."/>
            <person name="Huo N."/>
            <person name="Gu Y.Q."/>
            <person name="Zhou H."/>
            <person name="Devos K.M."/>
            <person name="Bennetzen J.L."/>
            <person name="Unver T."/>
            <person name="Budak H."/>
            <person name="Gulick P.J."/>
            <person name="Galiba G."/>
            <person name="Kalapos B."/>
            <person name="Nelson D.R."/>
            <person name="Li P."/>
            <person name="You F.M."/>
            <person name="Luo M.C."/>
            <person name="Dvorak J."/>
        </authorList>
    </citation>
    <scope>NUCLEOTIDE SEQUENCE [LARGE SCALE GENOMIC DNA]</scope>
    <source>
        <strain evidence="1">cv. AL8/78</strain>
    </source>
</reference>
<protein>
    <recommendedName>
        <fullName evidence="3">Endonuclease/exonuclease/phosphatase domain-containing protein</fullName>
    </recommendedName>
</protein>
<evidence type="ECO:0000313" key="1">
    <source>
        <dbReference type="EnsemblPlants" id="AET1Gv20514800.16"/>
    </source>
</evidence>